<evidence type="ECO:0000313" key="11">
    <source>
        <dbReference type="Proteomes" id="UP001260872"/>
    </source>
</evidence>
<feature type="region of interest" description="Disordered" evidence="7">
    <location>
        <begin position="21"/>
        <end position="56"/>
    </location>
</feature>
<feature type="domain" description="PPIase FKBP-type" evidence="9">
    <location>
        <begin position="253"/>
        <end position="349"/>
    </location>
</feature>
<feature type="compositionally biased region" description="Acidic residues" evidence="7">
    <location>
        <begin position="389"/>
        <end position="401"/>
    </location>
</feature>
<sequence length="401" mass="43611">MNSPAKLTALTAALALMLTACGGNDDTDNDTPDEVEGSESQPQREDATGEGFGDTSALSEVDVNMSDEQNPEVMVYSPLEVDEESAYVVNQGEGDEIHPNAILEVSSAAVDPEDGNIIQHDYDSGQSGLVFLPSLEGDDANTAIYDALTLPELRVGADVLIYAPAEEPEETDEDTPEELQMPSQDQFILLTIEEQTMPHAEGEVQEQSGDLPAIENTVGERPQLQEHDGDTEAPEELATEVLIQGEGREVEESDMVLAHYTGWRWEDGEVFDDSWESEDGSFPQPREFSLQQVIGGWTEGLAGQNVGSRVLLVIPAEDAYGEAENEDGTTADGRPGGALIFVVDIVEALPMPEQPQQQAPEMDLSEEEMAELEEMLREMEEQQGGNPEAENENPEPESNEE</sequence>
<evidence type="ECO:0000259" key="9">
    <source>
        <dbReference type="PROSITE" id="PS50059"/>
    </source>
</evidence>
<comment type="catalytic activity">
    <reaction evidence="1 6">
        <text>[protein]-peptidylproline (omega=180) = [protein]-peptidylproline (omega=0)</text>
        <dbReference type="Rhea" id="RHEA:16237"/>
        <dbReference type="Rhea" id="RHEA-COMP:10747"/>
        <dbReference type="Rhea" id="RHEA-COMP:10748"/>
        <dbReference type="ChEBI" id="CHEBI:83833"/>
        <dbReference type="ChEBI" id="CHEBI:83834"/>
        <dbReference type="EC" id="5.2.1.8"/>
    </reaction>
</comment>
<dbReference type="PROSITE" id="PS51257">
    <property type="entry name" value="PROKAR_LIPOPROTEIN"/>
    <property type="match status" value="1"/>
</dbReference>
<reference evidence="11" key="1">
    <citation type="submission" date="2023-07" db="EMBL/GenBank/DDBJ databases">
        <title>Description of three actinobacteria isolated from air of manufacturing shop in a pharmaceutical factory.</title>
        <authorList>
            <person name="Zhang D.-F."/>
        </authorList>
    </citation>
    <scope>NUCLEOTIDE SEQUENCE [LARGE SCALE GENOMIC DNA]</scope>
    <source>
        <strain evidence="11">CCTCC AB 207010</strain>
    </source>
</reference>
<keyword evidence="11" id="KW-1185">Reference proteome</keyword>
<feature type="region of interest" description="Disordered" evidence="7">
    <location>
        <begin position="352"/>
        <end position="401"/>
    </location>
</feature>
<protein>
    <recommendedName>
        <fullName evidence="3 6">peptidylprolyl isomerase</fullName>
        <ecNumber evidence="3 6">5.2.1.8</ecNumber>
    </recommendedName>
</protein>
<keyword evidence="8" id="KW-0732">Signal</keyword>
<dbReference type="PANTHER" id="PTHR43811:SF19">
    <property type="entry name" value="39 KDA FK506-BINDING NUCLEAR PROTEIN"/>
    <property type="match status" value="1"/>
</dbReference>
<organism evidence="10 11">
    <name type="scientific">Nesterenkonia flava</name>
    <dbReference type="NCBI Taxonomy" id="469799"/>
    <lineage>
        <taxon>Bacteria</taxon>
        <taxon>Bacillati</taxon>
        <taxon>Actinomycetota</taxon>
        <taxon>Actinomycetes</taxon>
        <taxon>Micrococcales</taxon>
        <taxon>Micrococcaceae</taxon>
        <taxon>Nesterenkonia</taxon>
    </lineage>
</organism>
<dbReference type="EMBL" id="JAVKGT010000001">
    <property type="protein sequence ID" value="MDR5710682.1"/>
    <property type="molecule type" value="Genomic_DNA"/>
</dbReference>
<feature type="compositionally biased region" description="Acidic residues" evidence="7">
    <location>
        <begin position="25"/>
        <end position="37"/>
    </location>
</feature>
<dbReference type="InterPro" id="IPR046357">
    <property type="entry name" value="PPIase_dom_sf"/>
</dbReference>
<keyword evidence="5 6" id="KW-0413">Isomerase</keyword>
<accession>A0ABU1FPW1</accession>
<dbReference type="EC" id="5.2.1.8" evidence="3 6"/>
<feature type="signal peptide" evidence="8">
    <location>
        <begin position="1"/>
        <end position="22"/>
    </location>
</feature>
<dbReference type="GO" id="GO:0003755">
    <property type="term" value="F:peptidyl-prolyl cis-trans isomerase activity"/>
    <property type="evidence" value="ECO:0007669"/>
    <property type="project" value="UniProtKB-EC"/>
</dbReference>
<evidence type="ECO:0000256" key="2">
    <source>
        <dbReference type="ARBA" id="ARBA00006577"/>
    </source>
</evidence>
<comment type="caution">
    <text evidence="10">The sequence shown here is derived from an EMBL/GenBank/DDBJ whole genome shotgun (WGS) entry which is preliminary data.</text>
</comment>
<evidence type="ECO:0000256" key="7">
    <source>
        <dbReference type="SAM" id="MobiDB-lite"/>
    </source>
</evidence>
<dbReference type="Pfam" id="PF00254">
    <property type="entry name" value="FKBP_C"/>
    <property type="match status" value="1"/>
</dbReference>
<keyword evidence="4 6" id="KW-0697">Rotamase</keyword>
<dbReference type="PANTHER" id="PTHR43811">
    <property type="entry name" value="FKBP-TYPE PEPTIDYL-PROLYL CIS-TRANS ISOMERASE FKPA"/>
    <property type="match status" value="1"/>
</dbReference>
<dbReference type="Proteomes" id="UP001260872">
    <property type="component" value="Unassembled WGS sequence"/>
</dbReference>
<dbReference type="RefSeq" id="WP_310536072.1">
    <property type="nucleotide sequence ID" value="NZ_BAAAOC010000008.1"/>
</dbReference>
<proteinExistence type="inferred from homology"/>
<dbReference type="InterPro" id="IPR001179">
    <property type="entry name" value="PPIase_FKBP_dom"/>
</dbReference>
<dbReference type="SUPFAM" id="SSF54534">
    <property type="entry name" value="FKBP-like"/>
    <property type="match status" value="1"/>
</dbReference>
<evidence type="ECO:0000256" key="8">
    <source>
        <dbReference type="SAM" id="SignalP"/>
    </source>
</evidence>
<evidence type="ECO:0000256" key="6">
    <source>
        <dbReference type="PROSITE-ProRule" id="PRU00277"/>
    </source>
</evidence>
<name>A0ABU1FPW1_9MICC</name>
<feature type="compositionally biased region" description="Acidic residues" evidence="7">
    <location>
        <begin position="363"/>
        <end position="373"/>
    </location>
</feature>
<dbReference type="PROSITE" id="PS50059">
    <property type="entry name" value="FKBP_PPIASE"/>
    <property type="match status" value="1"/>
</dbReference>
<evidence type="ECO:0000256" key="1">
    <source>
        <dbReference type="ARBA" id="ARBA00000971"/>
    </source>
</evidence>
<evidence type="ECO:0000256" key="4">
    <source>
        <dbReference type="ARBA" id="ARBA00023110"/>
    </source>
</evidence>
<evidence type="ECO:0000256" key="5">
    <source>
        <dbReference type="ARBA" id="ARBA00023235"/>
    </source>
</evidence>
<feature type="compositionally biased region" description="Low complexity" evidence="7">
    <location>
        <begin position="352"/>
        <end position="362"/>
    </location>
</feature>
<evidence type="ECO:0000313" key="10">
    <source>
        <dbReference type="EMBL" id="MDR5710682.1"/>
    </source>
</evidence>
<evidence type="ECO:0000256" key="3">
    <source>
        <dbReference type="ARBA" id="ARBA00013194"/>
    </source>
</evidence>
<comment type="similarity">
    <text evidence="2">Belongs to the FKBP-type PPIase family.</text>
</comment>
<gene>
    <name evidence="10" type="ORF">RH857_00795</name>
</gene>
<feature type="chain" id="PRO_5045763303" description="peptidylprolyl isomerase" evidence="8">
    <location>
        <begin position="23"/>
        <end position="401"/>
    </location>
</feature>
<dbReference type="Gene3D" id="3.10.50.40">
    <property type="match status" value="1"/>
</dbReference>